<dbReference type="PANTHER" id="PTHR11051">
    <property type="entry name" value="GLYCOSYL HYDROLASE-RELATED"/>
    <property type="match status" value="1"/>
</dbReference>
<evidence type="ECO:0000259" key="7">
    <source>
        <dbReference type="Pfam" id="PF03633"/>
    </source>
</evidence>
<dbReference type="Pfam" id="PF03636">
    <property type="entry name" value="Glyco_hydro_65N"/>
    <property type="match status" value="1"/>
</dbReference>
<keyword evidence="9" id="KW-0378">Hydrolase</keyword>
<dbReference type="GO" id="GO:0004553">
    <property type="term" value="F:hydrolase activity, hydrolyzing O-glycosyl compounds"/>
    <property type="evidence" value="ECO:0007669"/>
    <property type="project" value="TreeGrafter"/>
</dbReference>
<dbReference type="RefSeq" id="WP_155669390.1">
    <property type="nucleotide sequence ID" value="NZ_WOCA01000011.1"/>
</dbReference>
<dbReference type="InterPro" id="IPR037018">
    <property type="entry name" value="GH65_N"/>
</dbReference>
<feature type="active site" description="Proton donor" evidence="4">
    <location>
        <position position="499"/>
    </location>
</feature>
<dbReference type="SUPFAM" id="SSF74650">
    <property type="entry name" value="Galactose mutarotase-like"/>
    <property type="match status" value="1"/>
</dbReference>
<organism evidence="9 10">
    <name type="scientific">Ornithinibacillus caprae</name>
    <dbReference type="NCBI Taxonomy" id="2678566"/>
    <lineage>
        <taxon>Bacteria</taxon>
        <taxon>Bacillati</taxon>
        <taxon>Bacillota</taxon>
        <taxon>Bacilli</taxon>
        <taxon>Bacillales</taxon>
        <taxon>Bacillaceae</taxon>
        <taxon>Ornithinibacillus</taxon>
    </lineage>
</organism>
<dbReference type="Proteomes" id="UP000469125">
    <property type="component" value="Unassembled WGS sequence"/>
</dbReference>
<evidence type="ECO:0000259" key="8">
    <source>
        <dbReference type="Pfam" id="PF03636"/>
    </source>
</evidence>
<dbReference type="AlphaFoldDB" id="A0A6N8FNQ1"/>
<comment type="similarity">
    <text evidence="1">Belongs to the glycosyl hydrolase 65 family.</text>
</comment>
<dbReference type="InterPro" id="IPR005196">
    <property type="entry name" value="Glyco_hydro_65_N"/>
</dbReference>
<dbReference type="Gene3D" id="1.50.10.10">
    <property type="match status" value="1"/>
</dbReference>
<keyword evidence="3" id="KW-0808">Transferase</keyword>
<dbReference type="Gene3D" id="2.70.98.40">
    <property type="entry name" value="Glycoside hydrolase, family 65, N-terminal domain"/>
    <property type="match status" value="1"/>
</dbReference>
<evidence type="ECO:0000259" key="6">
    <source>
        <dbReference type="Pfam" id="PF03632"/>
    </source>
</evidence>
<dbReference type="Pfam" id="PF03633">
    <property type="entry name" value="Glyco_hydro_65C"/>
    <property type="match status" value="1"/>
</dbReference>
<dbReference type="InterPro" id="IPR005195">
    <property type="entry name" value="Glyco_hydro_65_M"/>
</dbReference>
<name>A0A6N8FNQ1_9BACI</name>
<dbReference type="InterPro" id="IPR011013">
    <property type="entry name" value="Gal_mutarotase_sf_dom"/>
</dbReference>
<feature type="binding site" evidence="5">
    <location>
        <begin position="356"/>
        <end position="357"/>
    </location>
    <ligand>
        <name>substrate</name>
    </ligand>
</feature>
<evidence type="ECO:0000313" key="10">
    <source>
        <dbReference type="Proteomes" id="UP000469125"/>
    </source>
</evidence>
<dbReference type="Gene3D" id="2.60.420.10">
    <property type="entry name" value="Maltose phosphorylase, domain 3"/>
    <property type="match status" value="1"/>
</dbReference>
<dbReference type="InterPro" id="IPR008928">
    <property type="entry name" value="6-hairpin_glycosidase_sf"/>
</dbReference>
<feature type="domain" description="Glycoside hydrolase family 65 N-terminal" evidence="8">
    <location>
        <begin position="18"/>
        <end position="256"/>
    </location>
</feature>
<dbReference type="GO" id="GO:0005975">
    <property type="term" value="P:carbohydrate metabolic process"/>
    <property type="evidence" value="ECO:0007669"/>
    <property type="project" value="InterPro"/>
</dbReference>
<dbReference type="GO" id="GO:0030246">
    <property type="term" value="F:carbohydrate binding"/>
    <property type="evidence" value="ECO:0007669"/>
    <property type="project" value="InterPro"/>
</dbReference>
<dbReference type="GO" id="GO:0016757">
    <property type="term" value="F:glycosyltransferase activity"/>
    <property type="evidence" value="ECO:0007669"/>
    <property type="project" value="UniProtKB-KW"/>
</dbReference>
<reference evidence="9 10" key="1">
    <citation type="submission" date="2019-11" db="EMBL/GenBank/DDBJ databases">
        <authorList>
            <person name="Li X."/>
        </authorList>
    </citation>
    <scope>NUCLEOTIDE SEQUENCE [LARGE SCALE GENOMIC DNA]</scope>
    <source>
        <strain evidence="9 10">L9</strain>
    </source>
</reference>
<keyword evidence="2" id="KW-0328">Glycosyltransferase</keyword>
<keyword evidence="10" id="KW-1185">Reference proteome</keyword>
<evidence type="ECO:0000256" key="4">
    <source>
        <dbReference type="PIRSR" id="PIRSR036289-50"/>
    </source>
</evidence>
<evidence type="ECO:0000256" key="2">
    <source>
        <dbReference type="ARBA" id="ARBA00022676"/>
    </source>
</evidence>
<protein>
    <submittedName>
        <fullName evidence="9">Glycoside hydrolase family 65 protein</fullName>
    </submittedName>
</protein>
<dbReference type="PIRSF" id="PIRSF036289">
    <property type="entry name" value="Glycosyl_hydrolase_malt_phosph"/>
    <property type="match status" value="1"/>
</dbReference>
<feature type="binding site" evidence="5">
    <location>
        <begin position="613"/>
        <end position="614"/>
    </location>
    <ligand>
        <name>substrate</name>
    </ligand>
</feature>
<proteinExistence type="inferred from homology"/>
<sequence>MIEYSLGKDEFKDWLVSEVEFSPDSLGKCESIMYLGNGYMGLRSVTEEPYLKETRNLLVSGTFNKAAKNEVTELPNLADITRLDIRVDGERFSLELGQTSSYLRQLNLKTAELTREVEWVSPKGKELRFYFRRFVSLDNLHLIGMKMEVEALNDPVQLSFDSGVNAQMSNSGAQHFLEGERRIYNRRFIELIQTTNQSNVDIAINTTHKLMLNDKELSLDPDMDMGRRKVWLTFNVSLEPGDVFTSEKITTIHTSRDKEFDKPGYEIGKLRDFAHNELKESALKGYDKLFDSHVRVWQEKVWEAYDFEVDSKHTFDQLAIRFALYHLTIMTPAHDDRMGIGAKALSGQGYKGHSFWDTEIFILPFFTYSNPQIARSLLTYRYRGLAGARKKAIENGYKGAMYPWEAAWPTDGEVTPAWGDVDIVTGEQTKIWSGLIEQHITSDIAFAIYQYYVVTNDQDFMDDYGYEMIFDTANFWASRLEWNDDNQEYHINDVIGPDEYKEHVNNNAYTNHMTYFNLRLAIQFYELLQTENPARFKQLNELLRLDPNYRDWKLKAENLYLPSPRKEDLIIPQDDTYLSLKQIDLSRYKNQKQVRGIYKDYNPEQINQLQVTKQADVLVLLYLLEQTFLNEDQRFSYEVKESNFNFYEPKTLHDSSLSLATHAILANDIEKGELAYSLFKEASEIDLGPSMQTSDDGVHAASIGGIWSAAVFGFAGVRISCNGRLKLNPCIPKHWNKMKFTIYWHGQPLFITITQETLSVVAVNKELVELEVFGKVYTCEDHMEIPISSANE</sequence>
<gene>
    <name evidence="9" type="ORF">GMD78_13710</name>
</gene>
<evidence type="ECO:0000313" key="9">
    <source>
        <dbReference type="EMBL" id="MUK89419.1"/>
    </source>
</evidence>
<comment type="caution">
    <text evidence="9">The sequence shown here is derived from an EMBL/GenBank/DDBJ whole genome shotgun (WGS) entry which is preliminary data.</text>
</comment>
<dbReference type="InterPro" id="IPR017045">
    <property type="entry name" value="Malt_Pase/Glycosyl_Hdrlase"/>
</dbReference>
<dbReference type="Pfam" id="PF03632">
    <property type="entry name" value="Glyco_hydro_65m"/>
    <property type="match status" value="1"/>
</dbReference>
<dbReference type="SUPFAM" id="SSF48208">
    <property type="entry name" value="Six-hairpin glycosidases"/>
    <property type="match status" value="1"/>
</dbReference>
<evidence type="ECO:0000256" key="1">
    <source>
        <dbReference type="ARBA" id="ARBA00006768"/>
    </source>
</evidence>
<dbReference type="InterPro" id="IPR012341">
    <property type="entry name" value="6hp_glycosidase-like_sf"/>
</dbReference>
<dbReference type="InterPro" id="IPR005194">
    <property type="entry name" value="Glyco_hydro_65_C"/>
</dbReference>
<dbReference type="PANTHER" id="PTHR11051:SF8">
    <property type="entry name" value="PROTEIN-GLUCOSYLGALACTOSYLHYDROXYLYSINE GLUCOSIDASE"/>
    <property type="match status" value="1"/>
</dbReference>
<feature type="domain" description="Glycoside hydrolase family 65 C-terminal" evidence="7">
    <location>
        <begin position="721"/>
        <end position="778"/>
    </location>
</feature>
<evidence type="ECO:0000256" key="3">
    <source>
        <dbReference type="ARBA" id="ARBA00022679"/>
    </source>
</evidence>
<accession>A0A6N8FNQ1</accession>
<dbReference type="EMBL" id="WOCA01000011">
    <property type="protein sequence ID" value="MUK89419.1"/>
    <property type="molecule type" value="Genomic_DNA"/>
</dbReference>
<feature type="domain" description="Glycoside hydrolase family 65 central catalytic" evidence="6">
    <location>
        <begin position="321"/>
        <end position="707"/>
    </location>
</feature>
<evidence type="ECO:0000256" key="5">
    <source>
        <dbReference type="PIRSR" id="PIRSR036289-51"/>
    </source>
</evidence>